<comment type="caution">
    <text evidence="1">The sequence shown here is derived from an EMBL/GenBank/DDBJ whole genome shotgun (WGS) entry which is preliminary data.</text>
</comment>
<evidence type="ECO:0000313" key="2">
    <source>
        <dbReference type="Proteomes" id="UP000289734"/>
    </source>
</evidence>
<sequence>MSFYDEIIKYSVSGFEKTGNTLVLNGTHKHVLKNAQDNFFGSRRPDFKFHRWAGSLKSSQALAFNIFSGVDHAEFEYDMWALDKFSNHKACVDVAIDENEIVKMYEVKMFEIVNSRGKNKIFNKPDNQKYFNLENYKWNKEIAISFISFIKDVQIQFLDKPIYGEGIKQLCCHLLGIINEMTIKDGKLLGKKVELYSLCFDYPFSKQFEMDLKNYQETLFKFSLIVDDFLAQIKMDKQIKYYGFLSLEKYINENITLIGSKNFNYVKNRYLFEKC</sequence>
<accession>A0A4Q1KPY0</accession>
<gene>
    <name evidence="1" type="ORF">EQG68_10630</name>
</gene>
<name>A0A4Q1KPY0_9FLAO</name>
<dbReference type="AlphaFoldDB" id="A0A4Q1KPY0"/>
<keyword evidence="2" id="KW-1185">Reference proteome</keyword>
<dbReference type="EMBL" id="SBKQ01000010">
    <property type="protein sequence ID" value="RXR31329.1"/>
    <property type="molecule type" value="Genomic_DNA"/>
</dbReference>
<evidence type="ECO:0000313" key="1">
    <source>
        <dbReference type="EMBL" id="RXR31329.1"/>
    </source>
</evidence>
<reference evidence="2" key="1">
    <citation type="submission" date="2019-01" db="EMBL/GenBank/DDBJ databases">
        <title>Cytophagaceae bacterium strain CAR-16.</title>
        <authorList>
            <person name="Chen W.-M."/>
        </authorList>
    </citation>
    <scope>NUCLEOTIDE SEQUENCE [LARGE SCALE GENOMIC DNA]</scope>
    <source>
        <strain evidence="2">ICH-30</strain>
    </source>
</reference>
<organism evidence="1 2">
    <name type="scientific">Flavobacterium piscinae</name>
    <dbReference type="NCBI Taxonomy" id="2506424"/>
    <lineage>
        <taxon>Bacteria</taxon>
        <taxon>Pseudomonadati</taxon>
        <taxon>Bacteroidota</taxon>
        <taxon>Flavobacteriia</taxon>
        <taxon>Flavobacteriales</taxon>
        <taxon>Flavobacteriaceae</taxon>
        <taxon>Flavobacterium</taxon>
    </lineage>
</organism>
<dbReference type="Proteomes" id="UP000289734">
    <property type="component" value="Unassembled WGS sequence"/>
</dbReference>
<dbReference type="RefSeq" id="WP_129464867.1">
    <property type="nucleotide sequence ID" value="NZ_SBKQ01000010.1"/>
</dbReference>
<proteinExistence type="predicted"/>
<protein>
    <submittedName>
        <fullName evidence="1">Uncharacterized protein</fullName>
    </submittedName>
</protein>